<dbReference type="SMART" id="SM00404">
    <property type="entry name" value="PTPc_motif"/>
    <property type="match status" value="1"/>
</dbReference>
<evidence type="ECO:0000256" key="4">
    <source>
        <dbReference type="ARBA" id="ARBA00051722"/>
    </source>
</evidence>
<dbReference type="InterPro" id="IPR003595">
    <property type="entry name" value="Tyr_Pase_cat"/>
</dbReference>
<gene>
    <name evidence="7" type="ORF">LOTGIDRAFT_133495</name>
</gene>
<keyword evidence="3" id="KW-0904">Protein phosphatase</keyword>
<dbReference type="PROSITE" id="PS50055">
    <property type="entry name" value="TYR_PHOSPHATASE_PTP"/>
    <property type="match status" value="1"/>
</dbReference>
<comment type="catalytic activity">
    <reaction evidence="4">
        <text>O-phospho-L-tyrosyl-[protein] + H2O = L-tyrosyl-[protein] + phosphate</text>
        <dbReference type="Rhea" id="RHEA:10684"/>
        <dbReference type="Rhea" id="RHEA-COMP:10136"/>
        <dbReference type="Rhea" id="RHEA-COMP:20101"/>
        <dbReference type="ChEBI" id="CHEBI:15377"/>
        <dbReference type="ChEBI" id="CHEBI:43474"/>
        <dbReference type="ChEBI" id="CHEBI:46858"/>
        <dbReference type="ChEBI" id="CHEBI:61978"/>
        <dbReference type="EC" id="3.1.3.48"/>
    </reaction>
</comment>
<dbReference type="InterPro" id="IPR000242">
    <property type="entry name" value="PTP_cat"/>
</dbReference>
<dbReference type="STRING" id="225164.V3ZGZ2"/>
<dbReference type="Pfam" id="PF00102">
    <property type="entry name" value="Y_phosphatase"/>
    <property type="match status" value="1"/>
</dbReference>
<dbReference type="Gene3D" id="3.90.190.10">
    <property type="entry name" value="Protein tyrosine phosphatase superfamily"/>
    <property type="match status" value="1"/>
</dbReference>
<dbReference type="OrthoDB" id="9993594at2759"/>
<feature type="non-terminal residue" evidence="7">
    <location>
        <position position="1"/>
    </location>
</feature>
<dbReference type="InterPro" id="IPR050348">
    <property type="entry name" value="Protein-Tyr_Phosphatase"/>
</dbReference>
<dbReference type="EC" id="3.1.3.48" evidence="1"/>
<evidence type="ECO:0000256" key="1">
    <source>
        <dbReference type="ARBA" id="ARBA00013064"/>
    </source>
</evidence>
<sequence>NFRPIKLEHFEEQLANLQKDSNLLFSEEFEGIAELSPKHDSIAAQKEENKPKNRYVNILAFDHSRVKLLPIDDDETTDYINANYIPGYKSQREYIATQGPLVTNVGGVDISTIPDFWRMIWEQRVAIIVMLSDLTEKGKPKVDKYWKDQGESEQYGDIIVEVTSVSVLNKYTIKIFEMKLGEEVRKVRHFFLPGWEDYRANLQPEDVLEFLSVVRQEVKPIDKGPMVVHCSAGVGRTGTFIALDIFQQYINERDMSSDIDIYDLVLRMRKFRQHMVQSEKQYIFIHETIKEIINRRKKRLQDNDTAIYENTGFSNEAFGKSTNHSQY</sequence>
<accession>V3ZGZ2</accession>
<dbReference type="InterPro" id="IPR000387">
    <property type="entry name" value="Tyr_Pase_dom"/>
</dbReference>
<keyword evidence="8" id="KW-1185">Reference proteome</keyword>
<evidence type="ECO:0000259" key="5">
    <source>
        <dbReference type="PROSITE" id="PS50055"/>
    </source>
</evidence>
<dbReference type="KEGG" id="lgi:LOTGIDRAFT_133495"/>
<dbReference type="OMA" id="KRAQCIQ"/>
<proteinExistence type="predicted"/>
<keyword evidence="2" id="KW-0378">Hydrolase</keyword>
<dbReference type="Proteomes" id="UP000030746">
    <property type="component" value="Unassembled WGS sequence"/>
</dbReference>
<dbReference type="GeneID" id="20233447"/>
<organism evidence="7 8">
    <name type="scientific">Lottia gigantea</name>
    <name type="common">Giant owl limpet</name>
    <dbReference type="NCBI Taxonomy" id="225164"/>
    <lineage>
        <taxon>Eukaryota</taxon>
        <taxon>Metazoa</taxon>
        <taxon>Spiralia</taxon>
        <taxon>Lophotrochozoa</taxon>
        <taxon>Mollusca</taxon>
        <taxon>Gastropoda</taxon>
        <taxon>Patellogastropoda</taxon>
        <taxon>Lottioidea</taxon>
        <taxon>Lottiidae</taxon>
        <taxon>Lottia</taxon>
    </lineage>
</organism>
<evidence type="ECO:0000313" key="7">
    <source>
        <dbReference type="EMBL" id="ESO83417.1"/>
    </source>
</evidence>
<name>V3ZGZ2_LOTGI</name>
<dbReference type="PRINTS" id="PR00700">
    <property type="entry name" value="PRTYPHPHTASE"/>
</dbReference>
<evidence type="ECO:0000256" key="3">
    <source>
        <dbReference type="ARBA" id="ARBA00022912"/>
    </source>
</evidence>
<dbReference type="CTD" id="20233447"/>
<dbReference type="PROSITE" id="PS00383">
    <property type="entry name" value="TYR_PHOSPHATASE_1"/>
    <property type="match status" value="1"/>
</dbReference>
<dbReference type="FunFam" id="3.90.190.10:FF:000102">
    <property type="entry name" value="Receptor-type tyrosine-protein phosphatase"/>
    <property type="match status" value="1"/>
</dbReference>
<protein>
    <recommendedName>
        <fullName evidence="1">protein-tyrosine-phosphatase</fullName>
        <ecNumber evidence="1">3.1.3.48</ecNumber>
    </recommendedName>
</protein>
<dbReference type="PANTHER" id="PTHR19134:SF553">
    <property type="entry name" value="TYROSINE-PROTEIN PHOSPHATASE 10D-RELATED"/>
    <property type="match status" value="1"/>
</dbReference>
<reference evidence="7 8" key="1">
    <citation type="journal article" date="2013" name="Nature">
        <title>Insights into bilaterian evolution from three spiralian genomes.</title>
        <authorList>
            <person name="Simakov O."/>
            <person name="Marletaz F."/>
            <person name="Cho S.J."/>
            <person name="Edsinger-Gonzales E."/>
            <person name="Havlak P."/>
            <person name="Hellsten U."/>
            <person name="Kuo D.H."/>
            <person name="Larsson T."/>
            <person name="Lv J."/>
            <person name="Arendt D."/>
            <person name="Savage R."/>
            <person name="Osoegawa K."/>
            <person name="de Jong P."/>
            <person name="Grimwood J."/>
            <person name="Chapman J.A."/>
            <person name="Shapiro H."/>
            <person name="Aerts A."/>
            <person name="Otillar R.P."/>
            <person name="Terry A.Y."/>
            <person name="Boore J.L."/>
            <person name="Grigoriev I.V."/>
            <person name="Lindberg D.R."/>
            <person name="Seaver E.C."/>
            <person name="Weisblat D.A."/>
            <person name="Putnam N.H."/>
            <person name="Rokhsar D.S."/>
        </authorList>
    </citation>
    <scope>NUCLEOTIDE SEQUENCE [LARGE SCALE GENOMIC DNA]</scope>
</reference>
<dbReference type="PROSITE" id="PS50056">
    <property type="entry name" value="TYR_PHOSPHATASE_2"/>
    <property type="match status" value="1"/>
</dbReference>
<feature type="domain" description="Tyrosine-protein phosphatase" evidence="5">
    <location>
        <begin position="25"/>
        <end position="292"/>
    </location>
</feature>
<feature type="domain" description="Tyrosine specific protein phosphatases" evidence="6">
    <location>
        <begin position="208"/>
        <end position="283"/>
    </location>
</feature>
<evidence type="ECO:0000259" key="6">
    <source>
        <dbReference type="PROSITE" id="PS50056"/>
    </source>
</evidence>
<dbReference type="PANTHER" id="PTHR19134">
    <property type="entry name" value="RECEPTOR-TYPE TYROSINE-PROTEIN PHOSPHATASE"/>
    <property type="match status" value="1"/>
</dbReference>
<dbReference type="InterPro" id="IPR029021">
    <property type="entry name" value="Prot-tyrosine_phosphatase-like"/>
</dbReference>
<dbReference type="SMART" id="SM00194">
    <property type="entry name" value="PTPc"/>
    <property type="match status" value="1"/>
</dbReference>
<dbReference type="InterPro" id="IPR016130">
    <property type="entry name" value="Tyr_Pase_AS"/>
</dbReference>
<dbReference type="SUPFAM" id="SSF52799">
    <property type="entry name" value="(Phosphotyrosine protein) phosphatases II"/>
    <property type="match status" value="1"/>
</dbReference>
<dbReference type="EMBL" id="KB203683">
    <property type="protein sequence ID" value="ESO83417.1"/>
    <property type="molecule type" value="Genomic_DNA"/>
</dbReference>
<evidence type="ECO:0000313" key="8">
    <source>
        <dbReference type="Proteomes" id="UP000030746"/>
    </source>
</evidence>
<evidence type="ECO:0000256" key="2">
    <source>
        <dbReference type="ARBA" id="ARBA00022801"/>
    </source>
</evidence>
<dbReference type="HOGENOM" id="CLU_001645_9_1_1"/>
<dbReference type="GO" id="GO:0004725">
    <property type="term" value="F:protein tyrosine phosphatase activity"/>
    <property type="evidence" value="ECO:0007669"/>
    <property type="project" value="UniProtKB-EC"/>
</dbReference>
<dbReference type="AlphaFoldDB" id="V3ZGZ2"/>
<dbReference type="RefSeq" id="XP_009065848.1">
    <property type="nucleotide sequence ID" value="XM_009067600.1"/>
</dbReference>